<dbReference type="InterPro" id="IPR036397">
    <property type="entry name" value="RNaseH_sf"/>
</dbReference>
<comment type="caution">
    <text evidence="2">The sequence shown here is derived from an EMBL/GenBank/DDBJ whole genome shotgun (WGS) entry which is preliminary data.</text>
</comment>
<name>A0A4Y2UL98_ARAVE</name>
<dbReference type="PANTHER" id="PTHR38681:SF1">
    <property type="entry name" value="RETROVIRUS-RELATED POL POLYPROTEIN FROM TRANSPOSON 412-LIKE PROTEIN"/>
    <property type="match status" value="1"/>
</dbReference>
<dbReference type="InterPro" id="IPR012337">
    <property type="entry name" value="RNaseH-like_sf"/>
</dbReference>
<dbReference type="GO" id="GO:0015074">
    <property type="term" value="P:DNA integration"/>
    <property type="evidence" value="ECO:0007669"/>
    <property type="project" value="InterPro"/>
</dbReference>
<keyword evidence="3" id="KW-1185">Reference proteome</keyword>
<dbReference type="AlphaFoldDB" id="A0A4Y2UL98"/>
<accession>A0A4Y2UL98</accession>
<dbReference type="EMBL" id="BGPR01037901">
    <property type="protein sequence ID" value="GBO13628.1"/>
    <property type="molecule type" value="Genomic_DNA"/>
</dbReference>
<organism evidence="2 3">
    <name type="scientific">Araneus ventricosus</name>
    <name type="common">Orbweaver spider</name>
    <name type="synonym">Epeira ventricosa</name>
    <dbReference type="NCBI Taxonomy" id="182803"/>
    <lineage>
        <taxon>Eukaryota</taxon>
        <taxon>Metazoa</taxon>
        <taxon>Ecdysozoa</taxon>
        <taxon>Arthropoda</taxon>
        <taxon>Chelicerata</taxon>
        <taxon>Arachnida</taxon>
        <taxon>Araneae</taxon>
        <taxon>Araneomorphae</taxon>
        <taxon>Entelegynae</taxon>
        <taxon>Araneoidea</taxon>
        <taxon>Araneidae</taxon>
        <taxon>Araneus</taxon>
    </lineage>
</organism>
<gene>
    <name evidence="2" type="ORF">AVEN_125936_1</name>
</gene>
<evidence type="ECO:0000259" key="1">
    <source>
        <dbReference type="PROSITE" id="PS50994"/>
    </source>
</evidence>
<reference evidence="2 3" key="1">
    <citation type="journal article" date="2019" name="Sci. Rep.">
        <title>Orb-weaving spider Araneus ventricosus genome elucidates the spidroin gene catalogue.</title>
        <authorList>
            <person name="Kono N."/>
            <person name="Nakamura H."/>
            <person name="Ohtoshi R."/>
            <person name="Moran D.A.P."/>
            <person name="Shinohara A."/>
            <person name="Yoshida Y."/>
            <person name="Fujiwara M."/>
            <person name="Mori M."/>
            <person name="Tomita M."/>
            <person name="Arakawa K."/>
        </authorList>
    </citation>
    <scope>NUCLEOTIDE SEQUENCE [LARGE SCALE GENOMIC DNA]</scope>
</reference>
<feature type="domain" description="Integrase catalytic" evidence="1">
    <location>
        <begin position="1"/>
        <end position="127"/>
    </location>
</feature>
<dbReference type="Gene3D" id="3.30.420.10">
    <property type="entry name" value="Ribonuclease H-like superfamily/Ribonuclease H"/>
    <property type="match status" value="1"/>
</dbReference>
<evidence type="ECO:0000313" key="3">
    <source>
        <dbReference type="Proteomes" id="UP000499080"/>
    </source>
</evidence>
<sequence>MVDQAATTRAQAFLHEWVSRFGVPEVFTTDRGTNFQSHLFHNLANLLGSYKNRSTAYNPKANGMIERVHRQLKVALMAHSTADWVRALPLVLLGILSSIKLDIGASSVELVYGTSLRLPGEFFRQFQNTTKTQTQFLAELRRTLQQIRPVPATNHSTNKVFVHTELFARVCVSRQSSASIAATIFRSSSISQTN</sequence>
<dbReference type="OrthoDB" id="422540at2759"/>
<dbReference type="Proteomes" id="UP000499080">
    <property type="component" value="Unassembled WGS sequence"/>
</dbReference>
<dbReference type="PANTHER" id="PTHR38681">
    <property type="entry name" value="RETROVIRUS-RELATED POL POLYPROTEIN FROM TRANSPOSON 412-LIKE PROTEIN-RELATED"/>
    <property type="match status" value="1"/>
</dbReference>
<protein>
    <recommendedName>
        <fullName evidence="1">Integrase catalytic domain-containing protein</fullName>
    </recommendedName>
</protein>
<proteinExistence type="predicted"/>
<dbReference type="SUPFAM" id="SSF53098">
    <property type="entry name" value="Ribonuclease H-like"/>
    <property type="match status" value="1"/>
</dbReference>
<dbReference type="InterPro" id="IPR001584">
    <property type="entry name" value="Integrase_cat-core"/>
</dbReference>
<dbReference type="PROSITE" id="PS50994">
    <property type="entry name" value="INTEGRASE"/>
    <property type="match status" value="1"/>
</dbReference>
<dbReference type="GO" id="GO:0003676">
    <property type="term" value="F:nucleic acid binding"/>
    <property type="evidence" value="ECO:0007669"/>
    <property type="project" value="InterPro"/>
</dbReference>
<evidence type="ECO:0000313" key="2">
    <source>
        <dbReference type="EMBL" id="GBO13628.1"/>
    </source>
</evidence>